<keyword evidence="2" id="KW-0472">Membrane</keyword>
<keyword evidence="4" id="KW-1185">Reference proteome</keyword>
<feature type="transmembrane region" description="Helical" evidence="2">
    <location>
        <begin position="350"/>
        <end position="369"/>
    </location>
</feature>
<feature type="region of interest" description="Disordered" evidence="1">
    <location>
        <begin position="477"/>
        <end position="546"/>
    </location>
</feature>
<dbReference type="EMBL" id="KV449581">
    <property type="protein sequence ID" value="OAX31124.1"/>
    <property type="molecule type" value="Genomic_DNA"/>
</dbReference>
<feature type="compositionally biased region" description="Basic and acidic residues" evidence="1">
    <location>
        <begin position="692"/>
        <end position="701"/>
    </location>
</feature>
<dbReference type="Proteomes" id="UP000092154">
    <property type="component" value="Unassembled WGS sequence"/>
</dbReference>
<feature type="transmembrane region" description="Helical" evidence="2">
    <location>
        <begin position="290"/>
        <end position="310"/>
    </location>
</feature>
<feature type="region of interest" description="Disordered" evidence="1">
    <location>
        <begin position="440"/>
        <end position="464"/>
    </location>
</feature>
<dbReference type="AlphaFoldDB" id="A0A1B7MEV3"/>
<dbReference type="OrthoDB" id="2657661at2759"/>
<evidence type="ECO:0000313" key="4">
    <source>
        <dbReference type="Proteomes" id="UP000092154"/>
    </source>
</evidence>
<dbReference type="InParanoid" id="A0A1B7MEV3"/>
<keyword evidence="2" id="KW-0812">Transmembrane</keyword>
<sequence>MDVCDEEICEDIEYYMQYLLDELREVIKLRNLELDMEQIDLVLEPKVFNDGSVVCCYYFANHRDRCLFWLDDYLAHGLLTDCVGIQNLSHIRFAIEGQYWKHWDYFPSLCLVTKNLVDEVKDMLAHVTCDHITSRQSSGIFDLVQLKDHLQVVDALKVYPATEQVRQCHAAIVIGRIMYSFCLNRFLNFHGEDCVRLSYEQTVHGWKYTPSWLMVVLAPLLFLDPVTEVQELHKIFVDMLACKSRWDAFTSKLKGQLQDSNLLATVLLNANVGFLAINTVDKGGRSFVQLASYMSLVTSLGSIVLGLVFVSRDRTTGENTAWETATYLSNLHHEKHGLEKLAIIYSLPKALLMWGMIFFFAAFSVNWGIPGDSVSRSIVGTLILVVFVMVSYGIVRSRDGDIWWGPKLEWPEWPKRGIHMELLSHLCRAWEQFKEFMEMQRGRRDPTGEPQSDTEGVGLSPMDTPASFLQANVEANAQHHSTSHLTQSPGFQPGGHVSANHENHPNPYISQSNAPADSPLSLHDGISMLPASDSRPNDGFPSGLGSLQLIQEDAPTVFQDQSPAEPLHTPDGNHAPVDIHFTTSPQSASEGMVGSAVKARLHSDAPSTTAANTSDSPEQTEAIATDAGLLISSSLLCAEEKEYVKYVVEEPEELEHPRPSSSSTPPPKIFAKSATGDHFHHAPVASQWTLQDGHDIEECKD</sequence>
<organism evidence="3 4">
    <name type="scientific">Rhizopogon vinicolor AM-OR11-026</name>
    <dbReference type="NCBI Taxonomy" id="1314800"/>
    <lineage>
        <taxon>Eukaryota</taxon>
        <taxon>Fungi</taxon>
        <taxon>Dikarya</taxon>
        <taxon>Basidiomycota</taxon>
        <taxon>Agaricomycotina</taxon>
        <taxon>Agaricomycetes</taxon>
        <taxon>Agaricomycetidae</taxon>
        <taxon>Boletales</taxon>
        <taxon>Suillineae</taxon>
        <taxon>Rhizopogonaceae</taxon>
        <taxon>Rhizopogon</taxon>
    </lineage>
</organism>
<name>A0A1B7MEV3_9AGAM</name>
<keyword evidence="2" id="KW-1133">Transmembrane helix</keyword>
<reference evidence="3 4" key="1">
    <citation type="submission" date="2016-06" db="EMBL/GenBank/DDBJ databases">
        <title>Comparative genomics of the ectomycorrhizal sister species Rhizopogon vinicolor and Rhizopogon vesiculosus (Basidiomycota: Boletales) reveals a divergence of the mating type B locus.</title>
        <authorList>
            <consortium name="DOE Joint Genome Institute"/>
            <person name="Mujic A.B."/>
            <person name="Kuo A."/>
            <person name="Tritt A."/>
            <person name="Lipzen A."/>
            <person name="Chen C."/>
            <person name="Johnson J."/>
            <person name="Sharma A."/>
            <person name="Barry K."/>
            <person name="Grigoriev I.V."/>
            <person name="Spatafora J.W."/>
        </authorList>
    </citation>
    <scope>NUCLEOTIDE SEQUENCE [LARGE SCALE GENOMIC DNA]</scope>
    <source>
        <strain evidence="3 4">AM-OR11-026</strain>
    </source>
</reference>
<feature type="region of interest" description="Disordered" evidence="1">
    <location>
        <begin position="651"/>
        <end position="701"/>
    </location>
</feature>
<gene>
    <name evidence="3" type="ORF">K503DRAFT_870758</name>
</gene>
<dbReference type="STRING" id="1314800.A0A1B7MEV3"/>
<evidence type="ECO:0000256" key="1">
    <source>
        <dbReference type="SAM" id="MobiDB-lite"/>
    </source>
</evidence>
<feature type="compositionally biased region" description="Polar residues" evidence="1">
    <location>
        <begin position="477"/>
        <end position="490"/>
    </location>
</feature>
<accession>A0A1B7MEV3</accession>
<feature type="transmembrane region" description="Helical" evidence="2">
    <location>
        <begin position="375"/>
        <end position="395"/>
    </location>
</feature>
<feature type="region of interest" description="Disordered" evidence="1">
    <location>
        <begin position="560"/>
        <end position="620"/>
    </location>
</feature>
<proteinExistence type="predicted"/>
<evidence type="ECO:0000313" key="3">
    <source>
        <dbReference type="EMBL" id="OAX31124.1"/>
    </source>
</evidence>
<feature type="compositionally biased region" description="Polar residues" evidence="1">
    <location>
        <begin position="605"/>
        <end position="619"/>
    </location>
</feature>
<evidence type="ECO:0000256" key="2">
    <source>
        <dbReference type="SAM" id="Phobius"/>
    </source>
</evidence>
<protein>
    <submittedName>
        <fullName evidence="3">Uncharacterized protein</fullName>
    </submittedName>
</protein>